<keyword evidence="1 2" id="KW-0732">Signal</keyword>
<dbReference type="EMBL" id="LT670847">
    <property type="protein sequence ID" value="SHL98321.1"/>
    <property type="molecule type" value="Genomic_DNA"/>
</dbReference>
<keyword evidence="5" id="KW-1185">Reference proteome</keyword>
<feature type="signal peptide" evidence="2">
    <location>
        <begin position="1"/>
        <end position="38"/>
    </location>
</feature>
<reference evidence="4 5" key="1">
    <citation type="submission" date="2016-11" db="EMBL/GenBank/DDBJ databases">
        <authorList>
            <person name="Jaros S."/>
            <person name="Januszkiewicz K."/>
            <person name="Wedrychowicz H."/>
        </authorList>
    </citation>
    <scope>NUCLEOTIDE SEQUENCE [LARGE SCALE GENOMIC DNA]</scope>
    <source>
        <strain evidence="4 5">ACAM 12</strain>
    </source>
</reference>
<dbReference type="PROSITE" id="PS50914">
    <property type="entry name" value="BON"/>
    <property type="match status" value="2"/>
</dbReference>
<name>A0A1M7F2S2_9GAMM</name>
<dbReference type="RefSeq" id="WP_079551202.1">
    <property type="nucleotide sequence ID" value="NZ_LT670847.1"/>
</dbReference>
<evidence type="ECO:0000313" key="4">
    <source>
        <dbReference type="EMBL" id="SHL98321.1"/>
    </source>
</evidence>
<dbReference type="OrthoDB" id="9783990at2"/>
<dbReference type="Proteomes" id="UP000190911">
    <property type="component" value="Chromosome I"/>
</dbReference>
<dbReference type="SMART" id="SM00749">
    <property type="entry name" value="BON"/>
    <property type="match status" value="2"/>
</dbReference>
<dbReference type="STRING" id="29571.SAMN05878437_0615"/>
<dbReference type="Gene3D" id="3.40.1520.20">
    <property type="match status" value="1"/>
</dbReference>
<feature type="domain" description="BON" evidence="3">
    <location>
        <begin position="132"/>
        <end position="199"/>
    </location>
</feature>
<feature type="domain" description="BON" evidence="3">
    <location>
        <begin position="54"/>
        <end position="123"/>
    </location>
</feature>
<dbReference type="InParanoid" id="A0A1M7F2S2"/>
<proteinExistence type="predicted"/>
<dbReference type="FunCoup" id="A0A1M7F2S2">
    <property type="interactions" value="47"/>
</dbReference>
<dbReference type="PANTHER" id="PTHR34606:SF4">
    <property type="entry name" value="OUTER MEMBRANE LIPOPROTEIN DOLP"/>
    <property type="match status" value="1"/>
</dbReference>
<evidence type="ECO:0000256" key="2">
    <source>
        <dbReference type="SAM" id="SignalP"/>
    </source>
</evidence>
<dbReference type="PANTHER" id="PTHR34606">
    <property type="entry name" value="BON DOMAIN-CONTAINING PROTEIN"/>
    <property type="match status" value="1"/>
</dbReference>
<organism evidence="4 5">
    <name type="scientific">Vreelandella subglaciescola</name>
    <dbReference type="NCBI Taxonomy" id="29571"/>
    <lineage>
        <taxon>Bacteria</taxon>
        <taxon>Pseudomonadati</taxon>
        <taxon>Pseudomonadota</taxon>
        <taxon>Gammaproteobacteria</taxon>
        <taxon>Oceanospirillales</taxon>
        <taxon>Halomonadaceae</taxon>
        <taxon>Vreelandella</taxon>
    </lineage>
</organism>
<gene>
    <name evidence="4" type="ORF">SAMN05878437_0615</name>
</gene>
<dbReference type="Pfam" id="PF04972">
    <property type="entry name" value="BON"/>
    <property type="match status" value="2"/>
</dbReference>
<feature type="chain" id="PRO_5012161231" evidence="2">
    <location>
        <begin position="39"/>
        <end position="201"/>
    </location>
</feature>
<evidence type="ECO:0000259" key="3">
    <source>
        <dbReference type="PROSITE" id="PS50914"/>
    </source>
</evidence>
<dbReference type="InterPro" id="IPR014004">
    <property type="entry name" value="Transpt-assoc_nodulatn_dom_bac"/>
</dbReference>
<dbReference type="InterPro" id="IPR007055">
    <property type="entry name" value="BON_dom"/>
</dbReference>
<evidence type="ECO:0000313" key="5">
    <source>
        <dbReference type="Proteomes" id="UP000190911"/>
    </source>
</evidence>
<protein>
    <submittedName>
        <fullName evidence="4">Osmotically-inducible protein OsmY, contains BON domain</fullName>
    </submittedName>
</protein>
<evidence type="ECO:0000256" key="1">
    <source>
        <dbReference type="ARBA" id="ARBA00022729"/>
    </source>
</evidence>
<sequence>MLTAFCATLRSRTASRACVAALLTGGLLLLGGCATNSATNQSDYGQRTNDVQAIDATIENQVAKALVHADARLGDARIRAHSFNGAVLLVGQVPSEELHDKAGQVAEQLRGVETVHNELDIAARLPTSQRLTDTWLTTNVVSQLATNDHIDSSKLQVTTENASVYLMGIVSRQEAERIVAAVSGVAGVQRIVKVFEYLDDA</sequence>
<dbReference type="AlphaFoldDB" id="A0A1M7F2S2"/>
<accession>A0A1M7F2S2</accession>
<dbReference type="InterPro" id="IPR051686">
    <property type="entry name" value="Lipoprotein_DolP"/>
</dbReference>